<feature type="transmembrane region" description="Helical" evidence="2">
    <location>
        <begin position="650"/>
        <end position="668"/>
    </location>
</feature>
<proteinExistence type="predicted"/>
<dbReference type="OrthoDB" id="5419219at2759"/>
<evidence type="ECO:0000256" key="2">
    <source>
        <dbReference type="SAM" id="Phobius"/>
    </source>
</evidence>
<accession>A0A9W9BQ69</accession>
<organism evidence="3 4">
    <name type="scientific">Fusarium piperis</name>
    <dbReference type="NCBI Taxonomy" id="1435070"/>
    <lineage>
        <taxon>Eukaryota</taxon>
        <taxon>Fungi</taxon>
        <taxon>Dikarya</taxon>
        <taxon>Ascomycota</taxon>
        <taxon>Pezizomycotina</taxon>
        <taxon>Sordariomycetes</taxon>
        <taxon>Hypocreomycetidae</taxon>
        <taxon>Hypocreales</taxon>
        <taxon>Nectriaceae</taxon>
        <taxon>Fusarium</taxon>
        <taxon>Fusarium solani species complex</taxon>
    </lineage>
</organism>
<evidence type="ECO:0000313" key="3">
    <source>
        <dbReference type="EMBL" id="KAJ4322673.1"/>
    </source>
</evidence>
<name>A0A9W9BQ69_9HYPO</name>
<feature type="transmembrane region" description="Helical" evidence="2">
    <location>
        <begin position="741"/>
        <end position="765"/>
    </location>
</feature>
<gene>
    <name evidence="3" type="ORF">N0V84_004698</name>
</gene>
<evidence type="ECO:0000313" key="4">
    <source>
        <dbReference type="Proteomes" id="UP001140502"/>
    </source>
</evidence>
<keyword evidence="2" id="KW-0472">Membrane</keyword>
<feature type="transmembrane region" description="Helical" evidence="2">
    <location>
        <begin position="615"/>
        <end position="638"/>
    </location>
</feature>
<keyword evidence="4" id="KW-1185">Reference proteome</keyword>
<dbReference type="EMBL" id="JAPEUR010000079">
    <property type="protein sequence ID" value="KAJ4322673.1"/>
    <property type="molecule type" value="Genomic_DNA"/>
</dbReference>
<feature type="region of interest" description="Disordered" evidence="1">
    <location>
        <begin position="293"/>
        <end position="317"/>
    </location>
</feature>
<comment type="caution">
    <text evidence="3">The sequence shown here is derived from an EMBL/GenBank/DDBJ whole genome shotgun (WGS) entry which is preliminary data.</text>
</comment>
<protein>
    <submittedName>
        <fullName evidence="3">Uncharacterized protein</fullName>
    </submittedName>
</protein>
<sequence length="829" mass="93107">MRGKSREIPPAPDAGLAEAQAPPDGPDLPKLGLFKNVTEAIRKRFNNDDQPTHSAEGTKSPINFLTANMDVEAAMASVLAHKNFRPLFAKSNEASGWFETALKLRSLDNLESFSIPDDKSEALWRLEAERLISGVNDMSADVLFPEIGIPGGDYTFLSSLVTDILALDNICVVDNEVLAREFVPEMHSTEDFDRGRSYLRQRMTSTRQTKTHSQALTKEKKQDYMFALIDFITLNLARTLVYSASEATRSTSWGYSCIACIVKYVAKLKVVARDPVAFAAKCLDTADDAAKIPYKNPGGDDGPSSETPQPTGMRTRLYGGHGNQFSDKMQAFYCAQEMLVRIHIINSIKYVLHGLQGQSYLTATTTTYEICSVVYETGLERFRTWVHQERDGDLQGTACQKSLAMARPAFELLQETARALREKQKQQPPLRRGDEEHRTWLRWKDIISDEDNTLGSEHNIDDHLLDHSIDMHSIEEIITILVPLLTASPQIIVSLPEMLQAVTITENKPGQHQKSSLSMEAGRFKAFFCLSAVSLTEAEAGLASEDTSSLSNGLMTRDKLLRGPKVGQIRGKTFMSSQTNDLKHSKSHLQALTRANHEMSKWVYEENAVMVDCKMYVWTTIFFALVLAVGGVAIGFTVRDRIKAVDPFNITTYCWVLAGFSVLVAKSVRVEIWSWRDFLRGRVRCRSVTELHSVTRIPGPLILCKLLDTENTTILNTRGPYNAVFQRRNDGGFSIDTPLTMWTMLLSGLIMVMVSTTQGPALVCLDVRRGTRYSTISHDEIVRVRTGRTRERLVCVDMTRSDSLLPIQRTNFEWRAMVGIYRKREARFI</sequence>
<feature type="region of interest" description="Disordered" evidence="1">
    <location>
        <begin position="1"/>
        <end position="30"/>
    </location>
</feature>
<dbReference type="Proteomes" id="UP001140502">
    <property type="component" value="Unassembled WGS sequence"/>
</dbReference>
<keyword evidence="2" id="KW-0812">Transmembrane</keyword>
<evidence type="ECO:0000256" key="1">
    <source>
        <dbReference type="SAM" id="MobiDB-lite"/>
    </source>
</evidence>
<dbReference type="AlphaFoldDB" id="A0A9W9BQ69"/>
<reference evidence="3" key="1">
    <citation type="submission" date="2022-10" db="EMBL/GenBank/DDBJ databases">
        <title>Tapping the CABI collections for fungal endophytes: first genome assemblies for Collariella, Neodidymelliopsis, Ascochyta clinopodiicola, Didymella pomorum, Didymosphaeria variabile, Neocosmospora piperis and Neocucurbitaria cava.</title>
        <authorList>
            <person name="Hill R."/>
        </authorList>
    </citation>
    <scope>NUCLEOTIDE SEQUENCE</scope>
    <source>
        <strain evidence="3">IMI 366586</strain>
    </source>
</reference>
<keyword evidence="2" id="KW-1133">Transmembrane helix</keyword>